<feature type="region of interest" description="Disordered" evidence="1">
    <location>
        <begin position="1"/>
        <end position="21"/>
    </location>
</feature>
<feature type="transmembrane region" description="Helical" evidence="2">
    <location>
        <begin position="191"/>
        <end position="211"/>
    </location>
</feature>
<comment type="caution">
    <text evidence="3">The sequence shown here is derived from an EMBL/GenBank/DDBJ whole genome shotgun (WGS) entry which is preliminary data.</text>
</comment>
<dbReference type="RefSeq" id="WP_402385225.1">
    <property type="nucleotide sequence ID" value="NZ_JBIUYY010000013.1"/>
</dbReference>
<name>A0ABW8ENC5_STRT5</name>
<feature type="compositionally biased region" description="Pro residues" evidence="1">
    <location>
        <begin position="327"/>
        <end position="342"/>
    </location>
</feature>
<organism evidence="3 4">
    <name type="scientific">Streptomyces toxytricini</name>
    <name type="common">Actinomyces toxytricini</name>
    <dbReference type="NCBI Taxonomy" id="67369"/>
    <lineage>
        <taxon>Bacteria</taxon>
        <taxon>Bacillati</taxon>
        <taxon>Actinomycetota</taxon>
        <taxon>Actinomycetes</taxon>
        <taxon>Kitasatosporales</taxon>
        <taxon>Streptomycetaceae</taxon>
        <taxon>Streptomyces</taxon>
    </lineage>
</organism>
<reference evidence="3 4" key="1">
    <citation type="submission" date="2024-10" db="EMBL/GenBank/DDBJ databases">
        <title>The Natural Products Discovery Center: Release of the First 8490 Sequenced Strains for Exploring Actinobacteria Biosynthetic Diversity.</title>
        <authorList>
            <person name="Kalkreuter E."/>
            <person name="Kautsar S.A."/>
            <person name="Yang D."/>
            <person name="Bader C.D."/>
            <person name="Teijaro C.N."/>
            <person name="Fluegel L."/>
            <person name="Davis C.M."/>
            <person name="Simpson J.R."/>
            <person name="Lauterbach L."/>
            <person name="Steele A.D."/>
            <person name="Gui C."/>
            <person name="Meng S."/>
            <person name="Li G."/>
            <person name="Viehrig K."/>
            <person name="Ye F."/>
            <person name="Su P."/>
            <person name="Kiefer A.F."/>
            <person name="Nichols A."/>
            <person name="Cepeda A.J."/>
            <person name="Yan W."/>
            <person name="Fan B."/>
            <person name="Jiang Y."/>
            <person name="Adhikari A."/>
            <person name="Zheng C.-J."/>
            <person name="Schuster L."/>
            <person name="Cowan T.M."/>
            <person name="Smanski M.J."/>
            <person name="Chevrette M.G."/>
            <person name="De Carvalho L.P.S."/>
            <person name="Shen B."/>
        </authorList>
    </citation>
    <scope>NUCLEOTIDE SEQUENCE [LARGE SCALE GENOMIC DNA]</scope>
    <source>
        <strain evidence="3 4">NPDC087220</strain>
    </source>
</reference>
<evidence type="ECO:0000256" key="1">
    <source>
        <dbReference type="SAM" id="MobiDB-lite"/>
    </source>
</evidence>
<evidence type="ECO:0000313" key="3">
    <source>
        <dbReference type="EMBL" id="MFJ2824663.1"/>
    </source>
</evidence>
<keyword evidence="2" id="KW-1133">Transmembrane helix</keyword>
<feature type="transmembrane region" description="Helical" evidence="2">
    <location>
        <begin position="120"/>
        <end position="138"/>
    </location>
</feature>
<accession>A0ABW8ENC5</accession>
<dbReference type="Proteomes" id="UP001617351">
    <property type="component" value="Unassembled WGS sequence"/>
</dbReference>
<feature type="transmembrane region" description="Helical" evidence="2">
    <location>
        <begin position="158"/>
        <end position="179"/>
    </location>
</feature>
<feature type="transmembrane region" description="Helical" evidence="2">
    <location>
        <begin position="80"/>
        <end position="99"/>
    </location>
</feature>
<feature type="region of interest" description="Disordered" evidence="1">
    <location>
        <begin position="246"/>
        <end position="270"/>
    </location>
</feature>
<evidence type="ECO:0000313" key="4">
    <source>
        <dbReference type="Proteomes" id="UP001617351"/>
    </source>
</evidence>
<sequence>MPLSQTRAPRSHRARRTRRHAGAAAAAAAGRRAVRRPPLLSPAGGPRPATLALGALAALLALGVAARAGALTNLWEFLDYGAGVLSLVSLTSAVLWGLAATDRVLLTSGHRIVAQGVHRGLAVAGLGFLALHIWIKIAESRTDVGSVLIPFTDDNQPMLIGLGSLAGYFFVSTAVSGAVRSAFATKGRSRWWRALHVGAYPAWGASLVHGLKAGRPASGWVTAAYALCLVAVATLLVLRMRERMRTERARPAAAQPQPAPRPGGQDRAGAAQRFVRRPAEWAAERLTARLARQGGGSPSGPQPGPFVDTLPDPQPAQGAAAGRAPRPEAPPRPTLAPIPDRPPYGAGAAFVTSRLEVVPDRPGQPLGGGRRGQ</sequence>
<feature type="compositionally biased region" description="Basic residues" evidence="1">
    <location>
        <begin position="9"/>
        <end position="21"/>
    </location>
</feature>
<gene>
    <name evidence="3" type="ORF">ACIO7M_26590</name>
</gene>
<feature type="region of interest" description="Disordered" evidence="1">
    <location>
        <begin position="292"/>
        <end position="373"/>
    </location>
</feature>
<keyword evidence="2" id="KW-0812">Transmembrane</keyword>
<protein>
    <recommendedName>
        <fullName evidence="5">Integral membrane protein</fullName>
    </recommendedName>
</protein>
<evidence type="ECO:0000256" key="2">
    <source>
        <dbReference type="SAM" id="Phobius"/>
    </source>
</evidence>
<feature type="compositionally biased region" description="Low complexity" evidence="1">
    <location>
        <begin position="315"/>
        <end position="324"/>
    </location>
</feature>
<keyword evidence="2" id="KW-0472">Membrane</keyword>
<proteinExistence type="predicted"/>
<keyword evidence="4" id="KW-1185">Reference proteome</keyword>
<dbReference type="EMBL" id="JBIUYY010000013">
    <property type="protein sequence ID" value="MFJ2824663.1"/>
    <property type="molecule type" value="Genomic_DNA"/>
</dbReference>
<feature type="transmembrane region" description="Helical" evidence="2">
    <location>
        <begin position="217"/>
        <end position="238"/>
    </location>
</feature>
<evidence type="ECO:0008006" key="5">
    <source>
        <dbReference type="Google" id="ProtNLM"/>
    </source>
</evidence>